<protein>
    <submittedName>
        <fullName evidence="1">32667_t:CDS:1</fullName>
    </submittedName>
</protein>
<feature type="non-terminal residue" evidence="1">
    <location>
        <position position="199"/>
    </location>
</feature>
<organism evidence="1 2">
    <name type="scientific">Racocetra persica</name>
    <dbReference type="NCBI Taxonomy" id="160502"/>
    <lineage>
        <taxon>Eukaryota</taxon>
        <taxon>Fungi</taxon>
        <taxon>Fungi incertae sedis</taxon>
        <taxon>Mucoromycota</taxon>
        <taxon>Glomeromycotina</taxon>
        <taxon>Glomeromycetes</taxon>
        <taxon>Diversisporales</taxon>
        <taxon>Gigasporaceae</taxon>
        <taxon>Racocetra</taxon>
    </lineage>
</organism>
<reference evidence="1" key="1">
    <citation type="submission" date="2021-06" db="EMBL/GenBank/DDBJ databases">
        <authorList>
            <person name="Kallberg Y."/>
            <person name="Tangrot J."/>
            <person name="Rosling A."/>
        </authorList>
    </citation>
    <scope>NUCLEOTIDE SEQUENCE</scope>
    <source>
        <strain evidence="1">MA461A</strain>
    </source>
</reference>
<proteinExistence type="predicted"/>
<evidence type="ECO:0000313" key="1">
    <source>
        <dbReference type="EMBL" id="CAG8600182.1"/>
    </source>
</evidence>
<dbReference type="EMBL" id="CAJVQC010009078">
    <property type="protein sequence ID" value="CAG8600182.1"/>
    <property type="molecule type" value="Genomic_DNA"/>
</dbReference>
<gene>
    <name evidence="1" type="ORF">RPERSI_LOCUS5886</name>
</gene>
<feature type="non-terminal residue" evidence="1">
    <location>
        <position position="1"/>
    </location>
</feature>
<name>A0ACA9MLF3_9GLOM</name>
<comment type="caution">
    <text evidence="1">The sequence shown here is derived from an EMBL/GenBank/DDBJ whole genome shotgun (WGS) entry which is preliminary data.</text>
</comment>
<keyword evidence="2" id="KW-1185">Reference proteome</keyword>
<dbReference type="Proteomes" id="UP000789920">
    <property type="component" value="Unassembled WGS sequence"/>
</dbReference>
<sequence>VRNDESCLRDMINCVCGFVSDAGFRGRVIYVQICHALISTGYSKVDFEKYFLNGLEKLSLDNVVNVRIALGRLVGELGQLEQYYQDSTTHPSQITSLINKLAGDSEVDLMDVSEDNDSNSGEDQSSLFNENIAHDLLEFETEKGIVKDPTSLTFGISGEDHTLGNALRYVITLNPEVEYCGYSIPHPSEDKLNIRIQTT</sequence>
<accession>A0ACA9MLF3</accession>
<evidence type="ECO:0000313" key="2">
    <source>
        <dbReference type="Proteomes" id="UP000789920"/>
    </source>
</evidence>